<evidence type="ECO:0000313" key="2">
    <source>
        <dbReference type="EMBL" id="KIL13595.1"/>
    </source>
</evidence>
<dbReference type="EMBL" id="JXCL01000038">
    <property type="protein sequence ID" value="KIL13595.1"/>
    <property type="molecule type" value="Genomic_DNA"/>
</dbReference>
<keyword evidence="1" id="KW-1133">Transmembrane helix</keyword>
<accession>A0AB34QQW6</accession>
<name>A0AB34QQW6_BACPU</name>
<proteinExistence type="predicted"/>
<reference evidence="2 3" key="1">
    <citation type="submission" date="2014-12" db="EMBL/GenBank/DDBJ databases">
        <title>Draft Genome Sequences of Five Spore-Forming Food Isolates of Bacillus pumilus.</title>
        <authorList>
            <person name="de Jong A."/>
            <person name="van Heel A.J."/>
            <person name="Montalban-Lopez M."/>
            <person name="Krawczyk A.O."/>
            <person name="Berendsen E.M."/>
            <person name="Wells-Bennik M."/>
            <person name="Kuipers O.P."/>
        </authorList>
    </citation>
    <scope>NUCLEOTIDE SEQUENCE [LARGE SCALE GENOMIC DNA]</scope>
    <source>
        <strain evidence="2 3">B4127</strain>
    </source>
</reference>
<keyword evidence="1" id="KW-0812">Transmembrane</keyword>
<protein>
    <submittedName>
        <fullName evidence="2">Uncharacterized protein</fullName>
    </submittedName>
</protein>
<gene>
    <name evidence="2" type="ORF">B4127_0607</name>
</gene>
<organism evidence="2 3">
    <name type="scientific">Bacillus pumilus</name>
    <name type="common">Bacillus mesentericus</name>
    <dbReference type="NCBI Taxonomy" id="1408"/>
    <lineage>
        <taxon>Bacteria</taxon>
        <taxon>Bacillati</taxon>
        <taxon>Bacillota</taxon>
        <taxon>Bacilli</taxon>
        <taxon>Bacillales</taxon>
        <taxon>Bacillaceae</taxon>
        <taxon>Bacillus</taxon>
    </lineage>
</organism>
<evidence type="ECO:0000256" key="1">
    <source>
        <dbReference type="SAM" id="Phobius"/>
    </source>
</evidence>
<dbReference type="AlphaFoldDB" id="A0AB34QQW6"/>
<keyword evidence="1" id="KW-0472">Membrane</keyword>
<evidence type="ECO:0000313" key="3">
    <source>
        <dbReference type="Proteomes" id="UP000031978"/>
    </source>
</evidence>
<comment type="caution">
    <text evidence="2">The sequence shown here is derived from an EMBL/GenBank/DDBJ whole genome shotgun (WGS) entry which is preliminary data.</text>
</comment>
<sequence>MSGHIIRIGMLSCWTVVLGTCVYIFKSHYPDFITGIQVFVESITEGMY</sequence>
<dbReference type="Proteomes" id="UP000031978">
    <property type="component" value="Unassembled WGS sequence"/>
</dbReference>
<feature type="transmembrane region" description="Helical" evidence="1">
    <location>
        <begin position="6"/>
        <end position="25"/>
    </location>
</feature>